<evidence type="ECO:0000256" key="1">
    <source>
        <dbReference type="ARBA" id="ARBA00004211"/>
    </source>
</evidence>
<dbReference type="PANTHER" id="PTHR10809:SF6">
    <property type="entry name" value="AT11025P-RELATED"/>
    <property type="match status" value="1"/>
</dbReference>
<dbReference type="InterPro" id="IPR016763">
    <property type="entry name" value="VAP"/>
</dbReference>
<dbReference type="SUPFAM" id="SSF49354">
    <property type="entry name" value="PapD-like"/>
    <property type="match status" value="1"/>
</dbReference>
<comment type="similarity">
    <text evidence="2">Belongs to the VAMP-associated protein (VAP) (TC 9.B.17) family.</text>
</comment>
<evidence type="ECO:0000256" key="6">
    <source>
        <dbReference type="SAM" id="Coils"/>
    </source>
</evidence>
<feature type="transmembrane region" description="Helical" evidence="8">
    <location>
        <begin position="287"/>
        <end position="306"/>
    </location>
</feature>
<dbReference type="GO" id="GO:0033149">
    <property type="term" value="F:FFAT motif binding"/>
    <property type="evidence" value="ECO:0007669"/>
    <property type="project" value="TreeGrafter"/>
</dbReference>
<dbReference type="PROSITE" id="PS50202">
    <property type="entry name" value="MSP"/>
    <property type="match status" value="1"/>
</dbReference>
<comment type="subcellular location">
    <subcellularLocation>
        <location evidence="1">Membrane</location>
        <topology evidence="1">Single-pass type IV membrane protein</topology>
    </subcellularLocation>
</comment>
<evidence type="ECO:0000313" key="10">
    <source>
        <dbReference type="EMBL" id="KAF5547150.1"/>
    </source>
</evidence>
<dbReference type="GO" id="GO:0005886">
    <property type="term" value="C:plasma membrane"/>
    <property type="evidence" value="ECO:0007669"/>
    <property type="project" value="TreeGrafter"/>
</dbReference>
<feature type="domain" description="MSP" evidence="9">
    <location>
        <begin position="2"/>
        <end position="139"/>
    </location>
</feature>
<keyword evidence="5 8" id="KW-0472">Membrane</keyword>
<keyword evidence="6" id="KW-0175">Coiled coil</keyword>
<dbReference type="InterPro" id="IPR000535">
    <property type="entry name" value="MSP_dom"/>
</dbReference>
<sequence length="307" mass="33531">MSVDIEPFELSFRRPFTTEVSQTLTLKNPNSTPVAFKVKTTAPKQYCVRPNAGRIEAGQSFDVSGESPPKKRMPAAVNDHLVLLQAMKQDPAPDAKCRDKFLVQSAPITADKEFASVANVLETTDKAHLVERKIRVNWLAAGETDQAPSRPLSTPNKQAIVNGINDTPDVSRTFSSPGIRDESPSSSAAPPPYQSPKESAYEDEKPKSTYEESEVKSTIAQATTAIKETAELTYEELKAKLAQAEQQLVALKDSGLRQRNVKSGSSDDDKRPLAQTAQAVTQTVEGVPVQMAAILCLVSFLLAYFFF</sequence>
<feature type="compositionally biased region" description="Polar residues" evidence="7">
    <location>
        <begin position="161"/>
        <end position="176"/>
    </location>
</feature>
<keyword evidence="11" id="KW-1185">Reference proteome</keyword>
<accession>A0A8H5N0K1</accession>
<dbReference type="EMBL" id="JAAOAM010000110">
    <property type="protein sequence ID" value="KAF5547150.1"/>
    <property type="molecule type" value="Genomic_DNA"/>
</dbReference>
<evidence type="ECO:0000256" key="5">
    <source>
        <dbReference type="ARBA" id="ARBA00023136"/>
    </source>
</evidence>
<dbReference type="Proteomes" id="UP000522262">
    <property type="component" value="Unassembled WGS sequence"/>
</dbReference>
<dbReference type="InterPro" id="IPR008962">
    <property type="entry name" value="PapD-like_sf"/>
</dbReference>
<evidence type="ECO:0000256" key="2">
    <source>
        <dbReference type="ARBA" id="ARBA00008932"/>
    </source>
</evidence>
<protein>
    <submittedName>
        <fullName evidence="10">(VAMP)-associated</fullName>
    </submittedName>
</protein>
<feature type="region of interest" description="Disordered" evidence="7">
    <location>
        <begin position="161"/>
        <end position="215"/>
    </location>
</feature>
<keyword evidence="3 8" id="KW-0812">Transmembrane</keyword>
<comment type="caution">
    <text evidence="10">The sequence shown here is derived from an EMBL/GenBank/DDBJ whole genome shotgun (WGS) entry which is preliminary data.</text>
</comment>
<reference evidence="10 11" key="1">
    <citation type="submission" date="2020-05" db="EMBL/GenBank/DDBJ databases">
        <title>Identification and distribution of gene clusters putatively required for synthesis of sphingolipid metabolism inhibitors in phylogenetically diverse species of the filamentous fungus Fusarium.</title>
        <authorList>
            <person name="Kim H.-S."/>
            <person name="Busman M."/>
            <person name="Brown D.W."/>
            <person name="Divon H."/>
            <person name="Uhlig S."/>
            <person name="Proctor R.H."/>
        </authorList>
    </citation>
    <scope>NUCLEOTIDE SEQUENCE [LARGE SCALE GENOMIC DNA]</scope>
    <source>
        <strain evidence="10 11">NRRL 53147</strain>
    </source>
</reference>
<feature type="compositionally biased region" description="Basic and acidic residues" evidence="7">
    <location>
        <begin position="199"/>
        <end position="215"/>
    </location>
</feature>
<name>A0A8H5N0K1_9HYPO</name>
<keyword evidence="4 8" id="KW-1133">Transmembrane helix</keyword>
<dbReference type="PANTHER" id="PTHR10809">
    <property type="entry name" value="VESICLE-ASSOCIATED MEMBRANE PROTEIN-ASSOCIATED PROTEIN"/>
    <property type="match status" value="1"/>
</dbReference>
<gene>
    <name evidence="10" type="ORF">FMEXI_5340</name>
</gene>
<dbReference type="GO" id="GO:0005789">
    <property type="term" value="C:endoplasmic reticulum membrane"/>
    <property type="evidence" value="ECO:0007669"/>
    <property type="project" value="InterPro"/>
</dbReference>
<dbReference type="GO" id="GO:0061817">
    <property type="term" value="P:endoplasmic reticulum-plasma membrane tethering"/>
    <property type="evidence" value="ECO:0007669"/>
    <property type="project" value="TreeGrafter"/>
</dbReference>
<dbReference type="GO" id="GO:0090158">
    <property type="term" value="P:endoplasmic reticulum membrane organization"/>
    <property type="evidence" value="ECO:0007669"/>
    <property type="project" value="TreeGrafter"/>
</dbReference>
<dbReference type="InterPro" id="IPR013783">
    <property type="entry name" value="Ig-like_fold"/>
</dbReference>
<dbReference type="PIRSF" id="PIRSF019693">
    <property type="entry name" value="VAMP-associated"/>
    <property type="match status" value="1"/>
</dbReference>
<evidence type="ECO:0000256" key="7">
    <source>
        <dbReference type="SAM" id="MobiDB-lite"/>
    </source>
</evidence>
<dbReference type="Pfam" id="PF00635">
    <property type="entry name" value="Motile_Sperm"/>
    <property type="match status" value="1"/>
</dbReference>
<evidence type="ECO:0000313" key="11">
    <source>
        <dbReference type="Proteomes" id="UP000522262"/>
    </source>
</evidence>
<dbReference type="Gene3D" id="2.60.40.10">
    <property type="entry name" value="Immunoglobulins"/>
    <property type="match status" value="1"/>
</dbReference>
<organism evidence="10 11">
    <name type="scientific">Fusarium mexicanum</name>
    <dbReference type="NCBI Taxonomy" id="751941"/>
    <lineage>
        <taxon>Eukaryota</taxon>
        <taxon>Fungi</taxon>
        <taxon>Dikarya</taxon>
        <taxon>Ascomycota</taxon>
        <taxon>Pezizomycotina</taxon>
        <taxon>Sordariomycetes</taxon>
        <taxon>Hypocreomycetidae</taxon>
        <taxon>Hypocreales</taxon>
        <taxon>Nectriaceae</taxon>
        <taxon>Fusarium</taxon>
        <taxon>Fusarium fujikuroi species complex</taxon>
    </lineage>
</organism>
<evidence type="ECO:0000256" key="8">
    <source>
        <dbReference type="SAM" id="Phobius"/>
    </source>
</evidence>
<proteinExistence type="inferred from homology"/>
<evidence type="ECO:0000256" key="4">
    <source>
        <dbReference type="ARBA" id="ARBA00022989"/>
    </source>
</evidence>
<evidence type="ECO:0000259" key="9">
    <source>
        <dbReference type="PROSITE" id="PS50202"/>
    </source>
</evidence>
<dbReference type="AlphaFoldDB" id="A0A8H5N0K1"/>
<feature type="coiled-coil region" evidence="6">
    <location>
        <begin position="227"/>
        <end position="254"/>
    </location>
</feature>
<evidence type="ECO:0000256" key="3">
    <source>
        <dbReference type="ARBA" id="ARBA00022692"/>
    </source>
</evidence>